<proteinExistence type="predicted"/>
<sequence>MALVHLVQPRISAFRLGRPLRPTSSHALAQFAAKPHMAIELLSVEPLEITTSCAKCMQNCLLEFENILKLTRRD</sequence>
<protein>
    <submittedName>
        <fullName evidence="1">Uncharacterized protein</fullName>
    </submittedName>
</protein>
<dbReference type="EMBL" id="QICA01000006">
    <property type="protein sequence ID" value="RNL38462.1"/>
    <property type="molecule type" value="Genomic_DNA"/>
</dbReference>
<dbReference type="AlphaFoldDB" id="A0A3N0AU82"/>
<keyword evidence="2" id="KW-1185">Reference proteome</keyword>
<comment type="caution">
    <text evidence="1">The sequence shown here is derived from an EMBL/GenBank/DDBJ whole genome shotgun (WGS) entry which is preliminary data.</text>
</comment>
<organism evidence="1 2">
    <name type="scientific">Adlercreutzia equolifaciens subsp. celatus DSM 18785</name>
    <dbReference type="NCBI Taxonomy" id="1121021"/>
    <lineage>
        <taxon>Bacteria</taxon>
        <taxon>Bacillati</taxon>
        <taxon>Actinomycetota</taxon>
        <taxon>Coriobacteriia</taxon>
        <taxon>Eggerthellales</taxon>
        <taxon>Eggerthellaceae</taxon>
        <taxon>Adlercreutzia</taxon>
    </lineage>
</organism>
<evidence type="ECO:0000313" key="2">
    <source>
        <dbReference type="Proteomes" id="UP000278327"/>
    </source>
</evidence>
<reference evidence="1 2" key="1">
    <citation type="journal article" date="2019" name="Microbiol. Resour. Announc.">
        <title>Draft Genome Sequences of Type Strains of Gordonibacter faecihominis, Paraeggerthella hongkongensis, Parvibacter caecicola,Slackia equolifaciens, Slackia faecicanis, and Slackia isoflavoniconvertens.</title>
        <authorList>
            <person name="Danylec N."/>
            <person name="Stoll D.A."/>
            <person name="Dotsch A."/>
            <person name="Huch M."/>
        </authorList>
    </citation>
    <scope>NUCLEOTIDE SEQUENCE [LARGE SCALE GENOMIC DNA]</scope>
    <source>
        <strain evidence="1 2">DSM 18785</strain>
    </source>
</reference>
<gene>
    <name evidence="1" type="ORF">DMP10_04645</name>
</gene>
<evidence type="ECO:0000313" key="1">
    <source>
        <dbReference type="EMBL" id="RNL38462.1"/>
    </source>
</evidence>
<dbReference type="Proteomes" id="UP000278327">
    <property type="component" value="Unassembled WGS sequence"/>
</dbReference>
<accession>A0A3N0AU82</accession>
<name>A0A3N0AU82_9ACTN</name>